<gene>
    <name evidence="1" type="ORF">ILP92_06795</name>
</gene>
<keyword evidence="2" id="KW-1185">Reference proteome</keyword>
<dbReference type="InterPro" id="IPR013024">
    <property type="entry name" value="GGCT-like"/>
</dbReference>
<organism evidence="1 2">
    <name type="scientific">Palleronia pontilimi</name>
    <dbReference type="NCBI Taxonomy" id="1964209"/>
    <lineage>
        <taxon>Bacteria</taxon>
        <taxon>Pseudomonadati</taxon>
        <taxon>Pseudomonadota</taxon>
        <taxon>Alphaproteobacteria</taxon>
        <taxon>Rhodobacterales</taxon>
        <taxon>Roseobacteraceae</taxon>
        <taxon>Palleronia</taxon>
    </lineage>
</organism>
<dbReference type="SUPFAM" id="SSF110857">
    <property type="entry name" value="Gamma-glutamyl cyclotransferase-like"/>
    <property type="match status" value="1"/>
</dbReference>
<protein>
    <submittedName>
        <fullName evidence="1">Gamma-glutamylcyclotransferase</fullName>
    </submittedName>
</protein>
<evidence type="ECO:0000313" key="1">
    <source>
        <dbReference type="EMBL" id="MBJ3762449.1"/>
    </source>
</evidence>
<dbReference type="Proteomes" id="UP000642488">
    <property type="component" value="Unassembled WGS sequence"/>
</dbReference>
<dbReference type="InterPro" id="IPR036568">
    <property type="entry name" value="GGCT-like_sf"/>
</dbReference>
<dbReference type="Gene3D" id="3.10.490.10">
    <property type="entry name" value="Gamma-glutamyl cyclotransferase-like"/>
    <property type="match status" value="1"/>
</dbReference>
<evidence type="ECO:0000313" key="2">
    <source>
        <dbReference type="Proteomes" id="UP000642488"/>
    </source>
</evidence>
<reference evidence="1" key="1">
    <citation type="submission" date="2020-12" db="EMBL/GenBank/DDBJ databases">
        <title>Bacterial taxonomy.</title>
        <authorList>
            <person name="Pan X."/>
        </authorList>
    </citation>
    <scope>NUCLEOTIDE SEQUENCE</scope>
    <source>
        <strain evidence="1">KCTC 52957</strain>
    </source>
</reference>
<dbReference type="CDD" id="cd06661">
    <property type="entry name" value="GGCT_like"/>
    <property type="match status" value="1"/>
</dbReference>
<accession>A0A934IIC1</accession>
<dbReference type="AlphaFoldDB" id="A0A934IIC1"/>
<name>A0A934IIC1_9RHOB</name>
<sequence length="196" mass="21229">MSDPHFFGYGSLVNVASHGYGPTAPAHLPGWRRRWQATDLRPAAFLTAYRAPGDGIEGLVAPVPARDWATLDQRERGYERVAAAGLRHGLAAETEIVVYAIPDSAGVTPVEHPILLSYLDVVVKGYAEQFGEDGVARFMNSTDGWHLGVADDRAAPVYPRAQDVGDAIRGLTDAWLRALDAQRVAFDAHRLAVAQT</sequence>
<dbReference type="RefSeq" id="WP_198915623.1">
    <property type="nucleotide sequence ID" value="NZ_JAEKPD010000006.1"/>
</dbReference>
<dbReference type="EMBL" id="JAEKPD010000006">
    <property type="protein sequence ID" value="MBJ3762449.1"/>
    <property type="molecule type" value="Genomic_DNA"/>
</dbReference>
<proteinExistence type="predicted"/>
<comment type="caution">
    <text evidence="1">The sequence shown here is derived from an EMBL/GenBank/DDBJ whole genome shotgun (WGS) entry which is preliminary data.</text>
</comment>